<protein>
    <recommendedName>
        <fullName evidence="3">Transposase</fullName>
    </recommendedName>
</protein>
<gene>
    <name evidence="1" type="ORF">ACE02W_00005</name>
</gene>
<keyword evidence="2" id="KW-1185">Reference proteome</keyword>
<name>A0ABV4VD19_9GAMM</name>
<organism evidence="1 2">
    <name type="scientific">Shewanella mangrovisoli</name>
    <dbReference type="NCBI Taxonomy" id="2864211"/>
    <lineage>
        <taxon>Bacteria</taxon>
        <taxon>Pseudomonadati</taxon>
        <taxon>Pseudomonadota</taxon>
        <taxon>Gammaproteobacteria</taxon>
        <taxon>Alteromonadales</taxon>
        <taxon>Shewanellaceae</taxon>
        <taxon>Shewanella</taxon>
    </lineage>
</organism>
<proteinExistence type="predicted"/>
<feature type="non-terminal residue" evidence="1">
    <location>
        <position position="1"/>
    </location>
</feature>
<dbReference type="EMBL" id="JBHFGU010000001">
    <property type="protein sequence ID" value="MFB2618189.1"/>
    <property type="molecule type" value="Genomic_DNA"/>
</dbReference>
<sequence>EVKRNRADGSVGSPHVRVGHRQAPNFLVKRAESQLKKLAFLLIAFSTSKLYSSKYFSNY</sequence>
<evidence type="ECO:0008006" key="3">
    <source>
        <dbReference type="Google" id="ProtNLM"/>
    </source>
</evidence>
<evidence type="ECO:0000313" key="2">
    <source>
        <dbReference type="Proteomes" id="UP001576708"/>
    </source>
</evidence>
<evidence type="ECO:0000313" key="1">
    <source>
        <dbReference type="EMBL" id="MFB2618189.1"/>
    </source>
</evidence>
<reference evidence="1 2" key="1">
    <citation type="submission" date="2024-09" db="EMBL/GenBank/DDBJ databases">
        <authorList>
            <person name="Zhang Y."/>
        </authorList>
    </citation>
    <scope>NUCLEOTIDE SEQUENCE [LARGE SCALE GENOMIC DNA]</scope>
    <source>
        <strain evidence="1 2">ZJ318</strain>
    </source>
</reference>
<dbReference type="RefSeq" id="WP_342200398.1">
    <property type="nucleotide sequence ID" value="NZ_JBCATE010000001.1"/>
</dbReference>
<comment type="caution">
    <text evidence="1">The sequence shown here is derived from an EMBL/GenBank/DDBJ whole genome shotgun (WGS) entry which is preliminary data.</text>
</comment>
<dbReference type="Proteomes" id="UP001576708">
    <property type="component" value="Unassembled WGS sequence"/>
</dbReference>
<accession>A0ABV4VD19</accession>